<dbReference type="AlphaFoldDB" id="W6QV12"/>
<evidence type="ECO:0000313" key="1">
    <source>
        <dbReference type="EMBL" id="CDM33392.1"/>
    </source>
</evidence>
<reference evidence="1" key="1">
    <citation type="journal article" date="2014" name="Nat. Commun.">
        <title>Multiple recent horizontal transfers of a large genomic region in cheese making fungi.</title>
        <authorList>
            <person name="Cheeseman K."/>
            <person name="Ropars J."/>
            <person name="Renault P."/>
            <person name="Dupont J."/>
            <person name="Gouzy J."/>
            <person name="Branca A."/>
            <person name="Abraham A.L."/>
            <person name="Ceppi M."/>
            <person name="Conseiller E."/>
            <person name="Debuchy R."/>
            <person name="Malagnac F."/>
            <person name="Goarin A."/>
            <person name="Silar P."/>
            <person name="Lacoste S."/>
            <person name="Sallet E."/>
            <person name="Bensimon A."/>
            <person name="Giraud T."/>
            <person name="Brygoo Y."/>
        </authorList>
    </citation>
    <scope>NUCLEOTIDE SEQUENCE [LARGE SCALE GENOMIC DNA]</scope>
    <source>
        <strain evidence="1">FM164</strain>
    </source>
</reference>
<dbReference type="Proteomes" id="UP000030686">
    <property type="component" value="Unassembled WGS sequence"/>
</dbReference>
<proteinExistence type="predicted"/>
<evidence type="ECO:0000313" key="2">
    <source>
        <dbReference type="Proteomes" id="UP000030686"/>
    </source>
</evidence>
<gene>
    <name evidence="1" type="ORF">PROQFM164_S03g000116</name>
</gene>
<protein>
    <submittedName>
        <fullName evidence="1">Genomic scaffold, ProqFM164S03</fullName>
    </submittedName>
</protein>
<organism evidence="1 2">
    <name type="scientific">Penicillium roqueforti (strain FM164)</name>
    <dbReference type="NCBI Taxonomy" id="1365484"/>
    <lineage>
        <taxon>Eukaryota</taxon>
        <taxon>Fungi</taxon>
        <taxon>Dikarya</taxon>
        <taxon>Ascomycota</taxon>
        <taxon>Pezizomycotina</taxon>
        <taxon>Eurotiomycetes</taxon>
        <taxon>Eurotiomycetidae</taxon>
        <taxon>Eurotiales</taxon>
        <taxon>Aspergillaceae</taxon>
        <taxon>Penicillium</taxon>
    </lineage>
</organism>
<accession>W6QV12</accession>
<keyword evidence="2" id="KW-1185">Reference proteome</keyword>
<sequence>MSTADCLSSHLECSCCDPGATLAEKQRAPLQEILLAAPRPSLVLAESRDRGDCGRRAETGPFLRHIAWDAIDGCHAA</sequence>
<name>W6QV12_PENRF</name>
<dbReference type="EMBL" id="HG792017">
    <property type="protein sequence ID" value="CDM33392.1"/>
    <property type="molecule type" value="Genomic_DNA"/>
</dbReference>